<dbReference type="AlphaFoldDB" id="A0A642UXJ2"/>
<dbReference type="OrthoDB" id="71307at2759"/>
<evidence type="ECO:0000256" key="1">
    <source>
        <dbReference type="SAM" id="MobiDB-lite"/>
    </source>
</evidence>
<feature type="compositionally biased region" description="Low complexity" evidence="1">
    <location>
        <begin position="117"/>
        <end position="132"/>
    </location>
</feature>
<evidence type="ECO:0000313" key="4">
    <source>
        <dbReference type="Proteomes" id="UP000761534"/>
    </source>
</evidence>
<protein>
    <recommendedName>
        <fullName evidence="2">SPT23/MGA2-like DNA-binding domain-containing protein</fullName>
    </recommendedName>
</protein>
<dbReference type="EMBL" id="SWFS01000382">
    <property type="protein sequence ID" value="KAA8907240.1"/>
    <property type="molecule type" value="Genomic_DNA"/>
</dbReference>
<name>A0A642UXJ2_9ASCO</name>
<accession>A0A642UXJ2</accession>
<feature type="region of interest" description="Disordered" evidence="1">
    <location>
        <begin position="115"/>
        <end position="134"/>
    </location>
</feature>
<dbReference type="Proteomes" id="UP000761534">
    <property type="component" value="Unassembled WGS sequence"/>
</dbReference>
<feature type="compositionally biased region" description="Low complexity" evidence="1">
    <location>
        <begin position="26"/>
        <end position="35"/>
    </location>
</feature>
<dbReference type="InterPro" id="IPR057962">
    <property type="entry name" value="SPT23_MGA2_DBD"/>
</dbReference>
<reference evidence="3" key="1">
    <citation type="journal article" date="2019" name="G3 (Bethesda)">
        <title>Genome Assemblies of Two Rare Opportunistic Yeast Pathogens: Diutina rugosa (syn. Candida rugosa) and Trichomonascus ciferrii (syn. Candida ciferrii).</title>
        <authorList>
            <person name="Mixao V."/>
            <person name="Saus E."/>
            <person name="Hansen A.P."/>
            <person name="Lass-Florl C."/>
            <person name="Gabaldon T."/>
        </authorList>
    </citation>
    <scope>NUCLEOTIDE SEQUENCE</scope>
    <source>
        <strain evidence="3">CBS 4856</strain>
    </source>
</reference>
<evidence type="ECO:0000259" key="2">
    <source>
        <dbReference type="Pfam" id="PF25603"/>
    </source>
</evidence>
<comment type="caution">
    <text evidence="3">The sequence shown here is derived from an EMBL/GenBank/DDBJ whole genome shotgun (WGS) entry which is preliminary data.</text>
</comment>
<dbReference type="VEuPathDB" id="FungiDB:TRICI_005016"/>
<feature type="region of interest" description="Disordered" evidence="1">
    <location>
        <begin position="1"/>
        <end position="51"/>
    </location>
</feature>
<evidence type="ECO:0000313" key="3">
    <source>
        <dbReference type="EMBL" id="KAA8907240.1"/>
    </source>
</evidence>
<sequence>MQVSGDESSSRRMKDSLFSFARNIIPSPSSSSPESNQELYEDHHHHMAKDHHQADMMDFSQAPYDDNFDISEHLNMDMFANSPPLSPTTGDHEAATHGIKVESPGEDYTLNRAQQVSPVSSFPPDSASSSDWSSDDFKYQMKVGPVPPKSRVETQIRLTLNLYPPPPEGYVHLPADTISKPKLQLKKPFDPNENTLMLETYAVCESNPKSTVSMCRGCIKRERKRAFRKKVCLPAEEEHWSEDKQKNVVVFNCKELVELSNPVEIEVDGNTVKSKQANLPIRLACYCRHHQEKLGYR</sequence>
<keyword evidence="4" id="KW-1185">Reference proteome</keyword>
<organism evidence="3 4">
    <name type="scientific">Trichomonascus ciferrii</name>
    <dbReference type="NCBI Taxonomy" id="44093"/>
    <lineage>
        <taxon>Eukaryota</taxon>
        <taxon>Fungi</taxon>
        <taxon>Dikarya</taxon>
        <taxon>Ascomycota</taxon>
        <taxon>Saccharomycotina</taxon>
        <taxon>Dipodascomycetes</taxon>
        <taxon>Dipodascales</taxon>
        <taxon>Trichomonascaceae</taxon>
        <taxon>Trichomonascus</taxon>
        <taxon>Trichomonascus ciferrii complex</taxon>
    </lineage>
</organism>
<feature type="domain" description="SPT23/MGA2-like DNA-binding" evidence="2">
    <location>
        <begin position="138"/>
        <end position="297"/>
    </location>
</feature>
<proteinExistence type="predicted"/>
<gene>
    <name evidence="3" type="ORF">TRICI_005016</name>
</gene>
<dbReference type="Pfam" id="PF25603">
    <property type="entry name" value="SPT23_MGA2_DBD"/>
    <property type="match status" value="1"/>
</dbReference>
<feature type="compositionally biased region" description="Basic and acidic residues" evidence="1">
    <location>
        <begin position="40"/>
        <end position="51"/>
    </location>
</feature>